<dbReference type="InterPro" id="IPR001249">
    <property type="entry name" value="AcCoA_biotinCC"/>
</dbReference>
<dbReference type="InterPro" id="IPR011053">
    <property type="entry name" value="Single_hybrid_motif"/>
</dbReference>
<comment type="function">
    <text evidence="8">This protein is a component of the acetyl coenzyme A carboxylase complex; first, biotin carboxylase catalyzes the carboxylation of the carrier protein and then the transcarboxylase transfers the carboxyl group to form malonyl-CoA.</text>
</comment>
<evidence type="ECO:0000313" key="10">
    <source>
        <dbReference type="EMBL" id="MBL4937667.1"/>
    </source>
</evidence>
<evidence type="ECO:0000313" key="11">
    <source>
        <dbReference type="Proteomes" id="UP000632377"/>
    </source>
</evidence>
<sequence length="156" mass="17462">MDYKAIQELIKTVSDSKLTLVELETEGIKIKLEKKQETAVEKITETIKKVSVEEIPQAAAELMTSEEKVQPRVEEVKKEGTIVTSPIVGTFYASQGPDKESFVKVGSRVKKGDTLCIIEAMKLMNEIDSEVDGEVVEVLVENEQMVEYGQPLFRII</sequence>
<proteinExistence type="predicted"/>
<keyword evidence="6 8" id="KW-0275">Fatty acid biosynthesis</keyword>
<evidence type="ECO:0000256" key="4">
    <source>
        <dbReference type="ARBA" id="ARBA00022832"/>
    </source>
</evidence>
<comment type="caution">
    <text evidence="10">The sequence shown here is derived from an EMBL/GenBank/DDBJ whole genome shotgun (WGS) entry which is preliminary data.</text>
</comment>
<dbReference type="Gene3D" id="2.40.50.100">
    <property type="match status" value="1"/>
</dbReference>
<protein>
    <recommendedName>
        <fullName evidence="2 8">Biotin carboxyl carrier protein of acetyl-CoA carboxylase</fullName>
    </recommendedName>
</protein>
<evidence type="ECO:0000256" key="5">
    <source>
        <dbReference type="ARBA" id="ARBA00023098"/>
    </source>
</evidence>
<dbReference type="PANTHER" id="PTHR45266:SF3">
    <property type="entry name" value="OXALOACETATE DECARBOXYLASE ALPHA CHAIN"/>
    <property type="match status" value="1"/>
</dbReference>
<evidence type="ECO:0000256" key="8">
    <source>
        <dbReference type="RuleBase" id="RU364072"/>
    </source>
</evidence>
<dbReference type="PROSITE" id="PS50968">
    <property type="entry name" value="BIOTINYL_LIPOYL"/>
    <property type="match status" value="1"/>
</dbReference>
<name>A0ABS1TE79_9CLOT</name>
<accession>A0ABS1TE79</accession>
<feature type="domain" description="Lipoyl-binding" evidence="9">
    <location>
        <begin position="79"/>
        <end position="156"/>
    </location>
</feature>
<keyword evidence="7 8" id="KW-0092">Biotin</keyword>
<dbReference type="CDD" id="cd06850">
    <property type="entry name" value="biotinyl_domain"/>
    <property type="match status" value="1"/>
</dbReference>
<dbReference type="EMBL" id="JAESWC010000015">
    <property type="protein sequence ID" value="MBL4937667.1"/>
    <property type="molecule type" value="Genomic_DNA"/>
</dbReference>
<dbReference type="RefSeq" id="WP_202750418.1">
    <property type="nucleotide sequence ID" value="NZ_JAESWC010000015.1"/>
</dbReference>
<dbReference type="Pfam" id="PF00364">
    <property type="entry name" value="Biotin_lipoyl"/>
    <property type="match status" value="1"/>
</dbReference>
<dbReference type="Proteomes" id="UP000632377">
    <property type="component" value="Unassembled WGS sequence"/>
</dbReference>
<gene>
    <name evidence="10" type="primary">accB</name>
    <name evidence="10" type="ORF">JK636_18310</name>
</gene>
<dbReference type="InterPro" id="IPR000089">
    <property type="entry name" value="Biotin_lipoyl"/>
</dbReference>
<dbReference type="PROSITE" id="PS00188">
    <property type="entry name" value="BIOTIN"/>
    <property type="match status" value="1"/>
</dbReference>
<dbReference type="NCBIfam" id="TIGR00531">
    <property type="entry name" value="BCCP"/>
    <property type="match status" value="1"/>
</dbReference>
<keyword evidence="3 8" id="KW-0444">Lipid biosynthesis</keyword>
<evidence type="ECO:0000256" key="1">
    <source>
        <dbReference type="ARBA" id="ARBA00005194"/>
    </source>
</evidence>
<evidence type="ECO:0000259" key="9">
    <source>
        <dbReference type="PROSITE" id="PS50968"/>
    </source>
</evidence>
<dbReference type="PRINTS" id="PR01071">
    <property type="entry name" value="ACOABIOTINCC"/>
</dbReference>
<dbReference type="PANTHER" id="PTHR45266">
    <property type="entry name" value="OXALOACETATE DECARBOXYLASE ALPHA CHAIN"/>
    <property type="match status" value="1"/>
</dbReference>
<dbReference type="SUPFAM" id="SSF51230">
    <property type="entry name" value="Single hybrid motif"/>
    <property type="match status" value="1"/>
</dbReference>
<dbReference type="InterPro" id="IPR050709">
    <property type="entry name" value="Biotin_Carboxyl_Carrier/Decarb"/>
</dbReference>
<evidence type="ECO:0000256" key="6">
    <source>
        <dbReference type="ARBA" id="ARBA00023160"/>
    </source>
</evidence>
<comment type="pathway">
    <text evidence="1 8">Lipid metabolism; fatty acid biosynthesis.</text>
</comment>
<keyword evidence="11" id="KW-1185">Reference proteome</keyword>
<organism evidence="10 11">
    <name type="scientific">Clostridium rhizosphaerae</name>
    <dbReference type="NCBI Taxonomy" id="2803861"/>
    <lineage>
        <taxon>Bacteria</taxon>
        <taxon>Bacillati</taxon>
        <taxon>Bacillota</taxon>
        <taxon>Clostridia</taxon>
        <taxon>Eubacteriales</taxon>
        <taxon>Clostridiaceae</taxon>
        <taxon>Clostridium</taxon>
    </lineage>
</organism>
<dbReference type="InterPro" id="IPR001882">
    <property type="entry name" value="Biotin_BS"/>
</dbReference>
<reference evidence="10 11" key="1">
    <citation type="submission" date="2021-01" db="EMBL/GenBank/DDBJ databases">
        <title>Genome public.</title>
        <authorList>
            <person name="Liu C."/>
            <person name="Sun Q."/>
        </authorList>
    </citation>
    <scope>NUCLEOTIDE SEQUENCE [LARGE SCALE GENOMIC DNA]</scope>
    <source>
        <strain evidence="10 11">YIM B02515</strain>
    </source>
</reference>
<keyword evidence="4 8" id="KW-0276">Fatty acid metabolism</keyword>
<evidence type="ECO:0000256" key="3">
    <source>
        <dbReference type="ARBA" id="ARBA00022516"/>
    </source>
</evidence>
<evidence type="ECO:0000256" key="7">
    <source>
        <dbReference type="ARBA" id="ARBA00023267"/>
    </source>
</evidence>
<evidence type="ECO:0000256" key="2">
    <source>
        <dbReference type="ARBA" id="ARBA00017562"/>
    </source>
</evidence>
<keyword evidence="5 8" id="KW-0443">Lipid metabolism</keyword>